<comment type="caution">
    <text evidence="3">The sequence shown here is derived from an EMBL/GenBank/DDBJ whole genome shotgun (WGS) entry which is preliminary data.</text>
</comment>
<feature type="compositionally biased region" description="Basic residues" evidence="1">
    <location>
        <begin position="1"/>
        <end position="18"/>
    </location>
</feature>
<dbReference type="AlphaFoldDB" id="A0A4U6RAJ1"/>
<dbReference type="SUPFAM" id="SSF55781">
    <property type="entry name" value="GAF domain-like"/>
    <property type="match status" value="1"/>
</dbReference>
<organism evidence="3 4">
    <name type="scientific">Bradyrhizobium elkanii</name>
    <dbReference type="NCBI Taxonomy" id="29448"/>
    <lineage>
        <taxon>Bacteria</taxon>
        <taxon>Pseudomonadati</taxon>
        <taxon>Pseudomonadota</taxon>
        <taxon>Alphaproteobacteria</taxon>
        <taxon>Hyphomicrobiales</taxon>
        <taxon>Nitrobacteraceae</taxon>
        <taxon>Bradyrhizobium</taxon>
    </lineage>
</organism>
<evidence type="ECO:0000259" key="2">
    <source>
        <dbReference type="PROSITE" id="PS50125"/>
    </source>
</evidence>
<dbReference type="InterPro" id="IPR029016">
    <property type="entry name" value="GAF-like_dom_sf"/>
</dbReference>
<proteinExistence type="predicted"/>
<dbReference type="EMBL" id="SZZP01000055">
    <property type="protein sequence ID" value="TKV70934.1"/>
    <property type="molecule type" value="Genomic_DNA"/>
</dbReference>
<dbReference type="InterPro" id="IPR003018">
    <property type="entry name" value="GAF"/>
</dbReference>
<dbReference type="Pfam" id="PF13185">
    <property type="entry name" value="GAF_2"/>
    <property type="match status" value="1"/>
</dbReference>
<dbReference type="Proteomes" id="UP000305095">
    <property type="component" value="Unassembled WGS sequence"/>
</dbReference>
<evidence type="ECO:0000313" key="3">
    <source>
        <dbReference type="EMBL" id="TKV70934.1"/>
    </source>
</evidence>
<dbReference type="Gene3D" id="3.30.450.40">
    <property type="match status" value="1"/>
</dbReference>
<dbReference type="SMART" id="SM00044">
    <property type="entry name" value="CYCc"/>
    <property type="match status" value="1"/>
</dbReference>
<dbReference type="Pfam" id="PF00211">
    <property type="entry name" value="Guanylate_cyc"/>
    <property type="match status" value="1"/>
</dbReference>
<dbReference type="PANTHER" id="PTHR43081:SF20">
    <property type="entry name" value="TWO-COMPONENT RESPONSE REGULATOR"/>
    <property type="match status" value="1"/>
</dbReference>
<feature type="domain" description="Guanylate cyclase" evidence="2">
    <location>
        <begin position="280"/>
        <end position="411"/>
    </location>
</feature>
<dbReference type="GO" id="GO:0035556">
    <property type="term" value="P:intracellular signal transduction"/>
    <property type="evidence" value="ECO:0007669"/>
    <property type="project" value="InterPro"/>
</dbReference>
<evidence type="ECO:0000313" key="4">
    <source>
        <dbReference type="Proteomes" id="UP000305095"/>
    </source>
</evidence>
<evidence type="ECO:0000256" key="1">
    <source>
        <dbReference type="SAM" id="MobiDB-lite"/>
    </source>
</evidence>
<accession>A0A4U6RAJ1</accession>
<dbReference type="PANTHER" id="PTHR43081">
    <property type="entry name" value="ADENYLATE CYCLASE, TERMINAL-DIFFERENTIATION SPECIFIC-RELATED"/>
    <property type="match status" value="1"/>
</dbReference>
<dbReference type="SMART" id="SM00065">
    <property type="entry name" value="GAF"/>
    <property type="match status" value="1"/>
</dbReference>
<dbReference type="Gene3D" id="3.30.70.1230">
    <property type="entry name" value="Nucleotide cyclase"/>
    <property type="match status" value="1"/>
</dbReference>
<dbReference type="CDD" id="cd07302">
    <property type="entry name" value="CHD"/>
    <property type="match status" value="1"/>
</dbReference>
<reference evidence="3 4" key="1">
    <citation type="submission" date="2019-05" db="EMBL/GenBank/DDBJ databases">
        <title>Draft Genome of Bradyrhizobium elkanii strain SEMIA 938, Used in Commercial Inoculants for Lupinus spp. in Brazil.</title>
        <authorList>
            <person name="Hungria M."/>
            <person name="Delamuta J.R.M."/>
            <person name="Ribeiro R.A."/>
            <person name="Nogueira M.A."/>
        </authorList>
    </citation>
    <scope>NUCLEOTIDE SEQUENCE [LARGE SCALE GENOMIC DNA]</scope>
    <source>
        <strain evidence="3 4">Semia 938</strain>
    </source>
</reference>
<dbReference type="InterPro" id="IPR001054">
    <property type="entry name" value="A/G_cyclase"/>
</dbReference>
<name>A0A4U6RAJ1_BRAEL</name>
<dbReference type="PROSITE" id="PS50125">
    <property type="entry name" value="GUANYLATE_CYCLASE_2"/>
    <property type="match status" value="1"/>
</dbReference>
<sequence length="472" mass="51611">MARPSKTRGNRSAVKTRKANSMGDHKKPIKSKRRISPISDVTKELQEAREQQAATAEILKVIASSAGELGPVFEAMLKNAVRICSASFGTLLLYEGDRLRRVARMAAQNVPQSYAPDQETPPHFIAPFDGAPSLGRLVETKALVHIADIATEHPDDLIYKVAAARTVLIVPMLKESKLIGAFAVYRKEVQEFSDKQVELLENFAAQAVIAIENTRLLKELRERTDQVAELNRSLEARVAEQVEELGRIGRLKRFLAPQLAELIVSQGNEKILESHRREIVVVFCDLRGYTAFTETAEPEEVLNFLREYHGALGPLVSQFEGTLDQFSGDGIMVFFNDPVPIPDPALRAVDMAVAMREAASSLTAAWRERGRELGFGAGIAQGYATLGQIGFSERFGYTAIGTVCNVAARLCSEAKDGQILLSQRVNVALKGSVATEHLCAVSLKGLTQPIVTYNVPLTASQPALRVIDGGNH</sequence>
<dbReference type="GO" id="GO:0004016">
    <property type="term" value="F:adenylate cyclase activity"/>
    <property type="evidence" value="ECO:0007669"/>
    <property type="project" value="UniProtKB-ARBA"/>
</dbReference>
<gene>
    <name evidence="3" type="ORF">FDV58_40830</name>
</gene>
<feature type="region of interest" description="Disordered" evidence="1">
    <location>
        <begin position="1"/>
        <end position="36"/>
    </location>
</feature>
<protein>
    <submittedName>
        <fullName evidence="3">GAF domain-containing protein</fullName>
    </submittedName>
</protein>
<dbReference type="GO" id="GO:0006171">
    <property type="term" value="P:cAMP biosynthetic process"/>
    <property type="evidence" value="ECO:0007669"/>
    <property type="project" value="TreeGrafter"/>
</dbReference>
<dbReference type="InterPro" id="IPR050697">
    <property type="entry name" value="Adenylyl/Guanylyl_Cyclase_3/4"/>
</dbReference>
<dbReference type="SUPFAM" id="SSF55073">
    <property type="entry name" value="Nucleotide cyclase"/>
    <property type="match status" value="1"/>
</dbReference>
<dbReference type="InterPro" id="IPR029787">
    <property type="entry name" value="Nucleotide_cyclase"/>
</dbReference>